<feature type="non-terminal residue" evidence="1">
    <location>
        <position position="152"/>
    </location>
</feature>
<dbReference type="EMBL" id="UINC01167373">
    <property type="protein sequence ID" value="SVD69854.1"/>
    <property type="molecule type" value="Genomic_DNA"/>
</dbReference>
<organism evidence="1">
    <name type="scientific">marine metagenome</name>
    <dbReference type="NCBI Taxonomy" id="408172"/>
    <lineage>
        <taxon>unclassified sequences</taxon>
        <taxon>metagenomes</taxon>
        <taxon>ecological metagenomes</taxon>
    </lineage>
</organism>
<protein>
    <submittedName>
        <fullName evidence="1">Uncharacterized protein</fullName>
    </submittedName>
</protein>
<sequence>MIIQPNEIVLDFDQEMDPPAIVGFSIDDRVLSALDDSAIVRINIERKLRSQRFDCGTVGAVKPLPTDIIDGTSDLKTVGKGRYRWRLRIVDSSGHVIAQTDTKNTGAEPLIGGPDNAILRISKGEVGSKKSWEIEFEEGSDAPVVVVEKTLP</sequence>
<name>A0A382XG62_9ZZZZ</name>
<evidence type="ECO:0000313" key="1">
    <source>
        <dbReference type="EMBL" id="SVD69854.1"/>
    </source>
</evidence>
<reference evidence="1" key="1">
    <citation type="submission" date="2018-05" db="EMBL/GenBank/DDBJ databases">
        <authorList>
            <person name="Lanie J.A."/>
            <person name="Ng W.-L."/>
            <person name="Kazmierczak K.M."/>
            <person name="Andrzejewski T.M."/>
            <person name="Davidsen T.M."/>
            <person name="Wayne K.J."/>
            <person name="Tettelin H."/>
            <person name="Glass J.I."/>
            <person name="Rusch D."/>
            <person name="Podicherti R."/>
            <person name="Tsui H.-C.T."/>
            <person name="Winkler M.E."/>
        </authorList>
    </citation>
    <scope>NUCLEOTIDE SEQUENCE</scope>
</reference>
<gene>
    <name evidence="1" type="ORF">METZ01_LOCUS422708</name>
</gene>
<accession>A0A382XG62</accession>
<dbReference type="AlphaFoldDB" id="A0A382XG62"/>
<proteinExistence type="predicted"/>